<dbReference type="EMBL" id="LDTD01000027">
    <property type="protein sequence ID" value="KTT72308.1"/>
    <property type="molecule type" value="Genomic_DNA"/>
</dbReference>
<protein>
    <recommendedName>
        <fullName evidence="1">HTH marR-type domain-containing protein</fullName>
    </recommendedName>
</protein>
<reference evidence="2 3" key="1">
    <citation type="journal article" date="2016" name="Front. Microbiol.">
        <title>Genomic Resource of Rice Seed Associated Bacteria.</title>
        <authorList>
            <person name="Midha S."/>
            <person name="Bansal K."/>
            <person name="Sharma S."/>
            <person name="Kumar N."/>
            <person name="Patil P.P."/>
            <person name="Chaudhry V."/>
            <person name="Patil P.B."/>
        </authorList>
    </citation>
    <scope>NUCLEOTIDE SEQUENCE [LARGE SCALE GENOMIC DNA]</scope>
    <source>
        <strain evidence="2 3">NS319</strain>
    </source>
</reference>
<dbReference type="PROSITE" id="PS50995">
    <property type="entry name" value="HTH_MARR_2"/>
    <property type="match status" value="1"/>
</dbReference>
<accession>A0A147I2W5</accession>
<evidence type="ECO:0000313" key="2">
    <source>
        <dbReference type="EMBL" id="KTT72308.1"/>
    </source>
</evidence>
<feature type="domain" description="HTH marR-type" evidence="1">
    <location>
        <begin position="1"/>
        <end position="144"/>
    </location>
</feature>
<dbReference type="PRINTS" id="PR00598">
    <property type="entry name" value="HTHMARR"/>
</dbReference>
<sequence>MALSDPDPFDPERSVGYLTKRCFQLARIGLEPVFADEEVTHTQWSALMALHYGVGGTAAELSRHLCHDTGATTRILDTLEERGLIDRSRCTTDRRVVRLSLTEAGRVVTDRCKQKVMAQWNDWMADWAGEDVARFLGYLLRLRNTLETVA</sequence>
<proteinExistence type="predicted"/>
<gene>
    <name evidence="2" type="ORF">NS319_04765</name>
</gene>
<dbReference type="SMART" id="SM00347">
    <property type="entry name" value="HTH_MARR"/>
    <property type="match status" value="1"/>
</dbReference>
<dbReference type="RefSeq" id="WP_058732640.1">
    <property type="nucleotide sequence ID" value="NZ_LDTD01000027.1"/>
</dbReference>
<dbReference type="InterPro" id="IPR000835">
    <property type="entry name" value="HTH_MarR-typ"/>
</dbReference>
<dbReference type="GO" id="GO:0006950">
    <property type="term" value="P:response to stress"/>
    <property type="evidence" value="ECO:0007669"/>
    <property type="project" value="TreeGrafter"/>
</dbReference>
<dbReference type="STRING" id="33051.SB4_05970"/>
<evidence type="ECO:0000313" key="3">
    <source>
        <dbReference type="Proteomes" id="UP000072867"/>
    </source>
</evidence>
<name>A0A147I2W5_9SPHN</name>
<organism evidence="2 3">
    <name type="scientific">Sphingomonas sanguinis</name>
    <dbReference type="NCBI Taxonomy" id="33051"/>
    <lineage>
        <taxon>Bacteria</taxon>
        <taxon>Pseudomonadati</taxon>
        <taxon>Pseudomonadota</taxon>
        <taxon>Alphaproteobacteria</taxon>
        <taxon>Sphingomonadales</taxon>
        <taxon>Sphingomonadaceae</taxon>
        <taxon>Sphingomonas</taxon>
    </lineage>
</organism>
<dbReference type="InterPro" id="IPR039422">
    <property type="entry name" value="MarR/SlyA-like"/>
</dbReference>
<dbReference type="PANTHER" id="PTHR33164:SF87">
    <property type="entry name" value="MULTIPLE ANTIBIOTIC RESISTANCE PROTEIN MARR"/>
    <property type="match status" value="1"/>
</dbReference>
<dbReference type="PATRIC" id="fig|33051.3.peg.1912"/>
<dbReference type="Gene3D" id="1.10.10.10">
    <property type="entry name" value="Winged helix-like DNA-binding domain superfamily/Winged helix DNA-binding domain"/>
    <property type="match status" value="1"/>
</dbReference>
<dbReference type="Pfam" id="PF01047">
    <property type="entry name" value="MarR"/>
    <property type="match status" value="1"/>
</dbReference>
<dbReference type="InterPro" id="IPR036388">
    <property type="entry name" value="WH-like_DNA-bd_sf"/>
</dbReference>
<dbReference type="InterPro" id="IPR036390">
    <property type="entry name" value="WH_DNA-bd_sf"/>
</dbReference>
<dbReference type="PANTHER" id="PTHR33164">
    <property type="entry name" value="TRANSCRIPTIONAL REGULATOR, MARR FAMILY"/>
    <property type="match status" value="1"/>
</dbReference>
<evidence type="ECO:0000259" key="1">
    <source>
        <dbReference type="PROSITE" id="PS50995"/>
    </source>
</evidence>
<dbReference type="GO" id="GO:0003700">
    <property type="term" value="F:DNA-binding transcription factor activity"/>
    <property type="evidence" value="ECO:0007669"/>
    <property type="project" value="InterPro"/>
</dbReference>
<dbReference type="Proteomes" id="UP000072867">
    <property type="component" value="Unassembled WGS sequence"/>
</dbReference>
<dbReference type="AlphaFoldDB" id="A0A147I2W5"/>
<comment type="caution">
    <text evidence="2">The sequence shown here is derived from an EMBL/GenBank/DDBJ whole genome shotgun (WGS) entry which is preliminary data.</text>
</comment>
<dbReference type="SUPFAM" id="SSF46785">
    <property type="entry name" value="Winged helix' DNA-binding domain"/>
    <property type="match status" value="1"/>
</dbReference>